<comment type="caution">
    <text evidence="5">The sequence shown here is derived from an EMBL/GenBank/DDBJ whole genome shotgun (WGS) entry which is preliminary data.</text>
</comment>
<dbReference type="InterPro" id="IPR051531">
    <property type="entry name" value="N-acetyltransferase"/>
</dbReference>
<dbReference type="Proteomes" id="UP001239083">
    <property type="component" value="Unassembled WGS sequence"/>
</dbReference>
<dbReference type="CDD" id="cd04301">
    <property type="entry name" value="NAT_SF"/>
    <property type="match status" value="1"/>
</dbReference>
<dbReference type="InterPro" id="IPR016181">
    <property type="entry name" value="Acyl_CoA_acyltransferase"/>
</dbReference>
<evidence type="ECO:0000256" key="2">
    <source>
        <dbReference type="ARBA" id="ARBA00023315"/>
    </source>
</evidence>
<dbReference type="PANTHER" id="PTHR43792:SF8">
    <property type="entry name" value="[RIBOSOMAL PROTEIN US5]-ALANINE N-ACETYLTRANSFERASE"/>
    <property type="match status" value="1"/>
</dbReference>
<comment type="similarity">
    <text evidence="3">Belongs to the acetyltransferase family. RimJ subfamily.</text>
</comment>
<organism evidence="5 6">
    <name type="scientific">Agromyces ramosus</name>
    <dbReference type="NCBI Taxonomy" id="33879"/>
    <lineage>
        <taxon>Bacteria</taxon>
        <taxon>Bacillati</taxon>
        <taxon>Actinomycetota</taxon>
        <taxon>Actinomycetes</taxon>
        <taxon>Micrococcales</taxon>
        <taxon>Microbacteriaceae</taxon>
        <taxon>Agromyces</taxon>
    </lineage>
</organism>
<evidence type="ECO:0000313" key="5">
    <source>
        <dbReference type="EMBL" id="MDQ0893702.1"/>
    </source>
</evidence>
<evidence type="ECO:0000256" key="1">
    <source>
        <dbReference type="ARBA" id="ARBA00022679"/>
    </source>
</evidence>
<keyword evidence="2" id="KW-0012">Acyltransferase</keyword>
<dbReference type="PANTHER" id="PTHR43792">
    <property type="entry name" value="GNAT FAMILY, PUTATIVE (AFU_ORTHOLOGUE AFUA_3G00765)-RELATED-RELATED"/>
    <property type="match status" value="1"/>
</dbReference>
<gene>
    <name evidence="5" type="ORF">QFZ26_001257</name>
</gene>
<dbReference type="Pfam" id="PF13302">
    <property type="entry name" value="Acetyltransf_3"/>
    <property type="match status" value="1"/>
</dbReference>
<dbReference type="InterPro" id="IPR000182">
    <property type="entry name" value="GNAT_dom"/>
</dbReference>
<reference evidence="5 6" key="1">
    <citation type="submission" date="2023-07" db="EMBL/GenBank/DDBJ databases">
        <title>Comparative genomics of wheat-associated soil bacteria to identify genetic determinants of phenazine resistance.</title>
        <authorList>
            <person name="Mouncey N."/>
        </authorList>
    </citation>
    <scope>NUCLEOTIDE SEQUENCE [LARGE SCALE GENOMIC DNA]</scope>
    <source>
        <strain evidence="5 6">V3I3</strain>
    </source>
</reference>
<feature type="domain" description="N-acetyltransferase" evidence="4">
    <location>
        <begin position="39"/>
        <end position="196"/>
    </location>
</feature>
<accession>A0ABU0R6K2</accession>
<sequence length="216" mass="24407">MRLPLEFAPRSDRNRTLDARVKPDAHVGGGWFDERMTDVELHPWAEDDLDLLRRANTHELMDQLGGPENDEQVQARHERYLRMWREGTGWQFRVTIPGHPEGVGIVGYWPHDWHGEPALESGWSIESEYRGRGIAPAAVIAMLDAARAVGATLPVHAYPRVDNPASNAVCRKAGFRLLGEEEFEVKPGVVLHTNDWVVDLVEPAVEPVERVEFPRA</sequence>
<dbReference type="EMBL" id="JAUSYY010000001">
    <property type="protein sequence ID" value="MDQ0893702.1"/>
    <property type="molecule type" value="Genomic_DNA"/>
</dbReference>
<dbReference type="PROSITE" id="PS51186">
    <property type="entry name" value="GNAT"/>
    <property type="match status" value="1"/>
</dbReference>
<keyword evidence="6" id="KW-1185">Reference proteome</keyword>
<evidence type="ECO:0000256" key="3">
    <source>
        <dbReference type="ARBA" id="ARBA00038502"/>
    </source>
</evidence>
<dbReference type="Gene3D" id="3.40.630.30">
    <property type="match status" value="1"/>
</dbReference>
<protein>
    <submittedName>
        <fullName evidence="5">RimJ/RimL family protein N-acetyltransferase</fullName>
    </submittedName>
</protein>
<dbReference type="SUPFAM" id="SSF55729">
    <property type="entry name" value="Acyl-CoA N-acyltransferases (Nat)"/>
    <property type="match status" value="1"/>
</dbReference>
<name>A0ABU0R6K2_9MICO</name>
<evidence type="ECO:0000259" key="4">
    <source>
        <dbReference type="PROSITE" id="PS51186"/>
    </source>
</evidence>
<proteinExistence type="inferred from homology"/>
<keyword evidence="1" id="KW-0808">Transferase</keyword>
<evidence type="ECO:0000313" key="6">
    <source>
        <dbReference type="Proteomes" id="UP001239083"/>
    </source>
</evidence>